<dbReference type="InterPro" id="IPR011701">
    <property type="entry name" value="MFS"/>
</dbReference>
<evidence type="ECO:0000313" key="8">
    <source>
        <dbReference type="EMBL" id="PAV82957.1"/>
    </source>
</evidence>
<dbReference type="InterPro" id="IPR036259">
    <property type="entry name" value="MFS_trans_sf"/>
</dbReference>
<evidence type="ECO:0008006" key="10">
    <source>
        <dbReference type="Google" id="ProtNLM"/>
    </source>
</evidence>
<evidence type="ECO:0000256" key="6">
    <source>
        <dbReference type="SAM" id="MobiDB-lite"/>
    </source>
</evidence>
<evidence type="ECO:0000256" key="2">
    <source>
        <dbReference type="ARBA" id="ARBA00022448"/>
    </source>
</evidence>
<accession>A0A2A2LA92</accession>
<protein>
    <recommendedName>
        <fullName evidence="10">Major facilitator superfamily (MFS) profile domain-containing protein</fullName>
    </recommendedName>
</protein>
<feature type="transmembrane region" description="Helical" evidence="7">
    <location>
        <begin position="478"/>
        <end position="499"/>
    </location>
</feature>
<feature type="transmembrane region" description="Helical" evidence="7">
    <location>
        <begin position="358"/>
        <end position="377"/>
    </location>
</feature>
<feature type="transmembrane region" description="Helical" evidence="7">
    <location>
        <begin position="324"/>
        <end position="346"/>
    </location>
</feature>
<evidence type="ECO:0000256" key="5">
    <source>
        <dbReference type="ARBA" id="ARBA00023136"/>
    </source>
</evidence>
<reference evidence="8 9" key="1">
    <citation type="journal article" date="2017" name="Curr. Biol.">
        <title>Genome architecture and evolution of a unichromosomal asexual nematode.</title>
        <authorList>
            <person name="Fradin H."/>
            <person name="Zegar C."/>
            <person name="Gutwein M."/>
            <person name="Lucas J."/>
            <person name="Kovtun M."/>
            <person name="Corcoran D."/>
            <person name="Baugh L.R."/>
            <person name="Kiontke K."/>
            <person name="Gunsalus K."/>
            <person name="Fitch D.H."/>
            <person name="Piano F."/>
        </authorList>
    </citation>
    <scope>NUCLEOTIDE SEQUENCE [LARGE SCALE GENOMIC DNA]</scope>
    <source>
        <strain evidence="8">PF1309</strain>
    </source>
</reference>
<gene>
    <name evidence="8" type="ORF">WR25_17712</name>
</gene>
<feature type="transmembrane region" description="Helical" evidence="7">
    <location>
        <begin position="451"/>
        <end position="472"/>
    </location>
</feature>
<dbReference type="Pfam" id="PF07690">
    <property type="entry name" value="MFS_1"/>
    <property type="match status" value="1"/>
</dbReference>
<organism evidence="8 9">
    <name type="scientific">Diploscapter pachys</name>
    <dbReference type="NCBI Taxonomy" id="2018661"/>
    <lineage>
        <taxon>Eukaryota</taxon>
        <taxon>Metazoa</taxon>
        <taxon>Ecdysozoa</taxon>
        <taxon>Nematoda</taxon>
        <taxon>Chromadorea</taxon>
        <taxon>Rhabditida</taxon>
        <taxon>Rhabditina</taxon>
        <taxon>Rhabditomorpha</taxon>
        <taxon>Rhabditoidea</taxon>
        <taxon>Rhabditidae</taxon>
        <taxon>Diploscapter</taxon>
    </lineage>
</organism>
<dbReference type="Proteomes" id="UP000218231">
    <property type="component" value="Unassembled WGS sequence"/>
</dbReference>
<dbReference type="STRING" id="2018661.A0A2A2LA92"/>
<keyword evidence="3 7" id="KW-0812">Transmembrane</keyword>
<dbReference type="CDD" id="cd17353">
    <property type="entry name" value="MFS_OFA_like"/>
    <property type="match status" value="1"/>
</dbReference>
<dbReference type="OrthoDB" id="410267at2759"/>
<keyword evidence="4 7" id="KW-1133">Transmembrane helix</keyword>
<dbReference type="GO" id="GO:0016020">
    <property type="term" value="C:membrane"/>
    <property type="evidence" value="ECO:0007669"/>
    <property type="project" value="UniProtKB-SubCell"/>
</dbReference>
<proteinExistence type="predicted"/>
<sequence length="509" mass="56332">MPSDFIAKGLFKLPPAFRVTIVLCGAVMIHLTIGTYHTFGNMLPYMASYMRNYTDQSVRIENLMWIPTFQGSFPFSMVIGGWVLYFCGPRLSTFFGCSIVTLGVALSAFTINESFYLFFASYGMLFGFGNGIAYVSTVSMVINWAPDRIGLVSGIVAAGFGISSSIFAPIQTHFVNPHNLPATKEGYFLQKELLEKVPSLFLTLAIIYFVMQGIALIFVCDPPEKIRESGLGSLSDYLGALRGRRTHRYSNVAYRPVRTSEETKITAGTNNNAASLIRHRSASRDEGSDSSSDDDVFDSSSRTGIVDHPDAKSMSPMEMFMSPTFYALFAALFCCSFYANMFYNLYKTFAETFIEDDFFLAIAFSCGSVANAAARIGWGYLTDKTSFKITVSMAACTASALLLTMPLTRHIGKYGYLIWLLGMFICMGATHPLFITATVRCFGPRHKATNYGFLIFSTTLSGVLLAVISQFYLETIGYTYLFIGTAFFPFATFLITVFIHKTPQGHLIS</sequence>
<feature type="region of interest" description="Disordered" evidence="6">
    <location>
        <begin position="280"/>
        <end position="309"/>
    </location>
</feature>
<dbReference type="InterPro" id="IPR052983">
    <property type="entry name" value="MFS_Riboflavin_Transporter"/>
</dbReference>
<dbReference type="PANTHER" id="PTHR43385:SF1">
    <property type="entry name" value="RIBOFLAVIN TRANSPORTER RIBJ"/>
    <property type="match status" value="1"/>
</dbReference>
<dbReference type="Gene3D" id="1.20.1250.20">
    <property type="entry name" value="MFS general substrate transporter like domains"/>
    <property type="match status" value="2"/>
</dbReference>
<evidence type="ECO:0000256" key="7">
    <source>
        <dbReference type="SAM" id="Phobius"/>
    </source>
</evidence>
<keyword evidence="2" id="KW-0813">Transport</keyword>
<feature type="transmembrane region" description="Helical" evidence="7">
    <location>
        <begin position="21"/>
        <end position="43"/>
    </location>
</feature>
<keyword evidence="9" id="KW-1185">Reference proteome</keyword>
<evidence type="ECO:0000313" key="9">
    <source>
        <dbReference type="Proteomes" id="UP000218231"/>
    </source>
</evidence>
<keyword evidence="5 7" id="KW-0472">Membrane</keyword>
<dbReference type="EMBL" id="LIAE01007011">
    <property type="protein sequence ID" value="PAV82957.1"/>
    <property type="molecule type" value="Genomic_DNA"/>
</dbReference>
<evidence type="ECO:0000256" key="1">
    <source>
        <dbReference type="ARBA" id="ARBA00004141"/>
    </source>
</evidence>
<comment type="caution">
    <text evidence="8">The sequence shown here is derived from an EMBL/GenBank/DDBJ whole genome shotgun (WGS) entry which is preliminary data.</text>
</comment>
<feature type="transmembrane region" description="Helical" evidence="7">
    <location>
        <begin position="149"/>
        <end position="170"/>
    </location>
</feature>
<evidence type="ECO:0000256" key="3">
    <source>
        <dbReference type="ARBA" id="ARBA00022692"/>
    </source>
</evidence>
<feature type="transmembrane region" description="Helical" evidence="7">
    <location>
        <begin position="115"/>
        <end position="137"/>
    </location>
</feature>
<dbReference type="PANTHER" id="PTHR43385">
    <property type="entry name" value="RIBOFLAVIN TRANSPORTER RIBJ"/>
    <property type="match status" value="1"/>
</dbReference>
<feature type="transmembrane region" description="Helical" evidence="7">
    <location>
        <begin position="63"/>
        <end position="84"/>
    </location>
</feature>
<comment type="subcellular location">
    <subcellularLocation>
        <location evidence="1">Membrane</location>
        <topology evidence="1">Multi-pass membrane protein</topology>
    </subcellularLocation>
</comment>
<name>A0A2A2LA92_9BILA</name>
<evidence type="ECO:0000256" key="4">
    <source>
        <dbReference type="ARBA" id="ARBA00022989"/>
    </source>
</evidence>
<feature type="transmembrane region" description="Helical" evidence="7">
    <location>
        <begin position="200"/>
        <end position="220"/>
    </location>
</feature>
<dbReference type="AlphaFoldDB" id="A0A2A2LA92"/>
<feature type="transmembrane region" description="Helical" evidence="7">
    <location>
        <begin position="389"/>
        <end position="408"/>
    </location>
</feature>
<dbReference type="GO" id="GO:0022857">
    <property type="term" value="F:transmembrane transporter activity"/>
    <property type="evidence" value="ECO:0007669"/>
    <property type="project" value="InterPro"/>
</dbReference>
<feature type="transmembrane region" description="Helical" evidence="7">
    <location>
        <begin position="414"/>
        <end position="439"/>
    </location>
</feature>
<feature type="transmembrane region" description="Helical" evidence="7">
    <location>
        <begin position="91"/>
        <end position="109"/>
    </location>
</feature>
<dbReference type="SUPFAM" id="SSF103473">
    <property type="entry name" value="MFS general substrate transporter"/>
    <property type="match status" value="1"/>
</dbReference>